<protein>
    <submittedName>
        <fullName evidence="2">DUF2127 domain-containing protein</fullName>
    </submittedName>
</protein>
<reference evidence="2 3" key="1">
    <citation type="submission" date="2019-03" db="EMBL/GenBank/DDBJ databases">
        <title>Metabolic reconstructions from genomes of highly enriched 'Candidatus Accumulibacter' and 'Candidatus Competibacter' bioreactor populations.</title>
        <authorList>
            <person name="Annavajhala M.K."/>
            <person name="Welles L."/>
            <person name="Abbas B."/>
            <person name="Sorokin D."/>
            <person name="Park H."/>
            <person name="Van Loosdrecht M."/>
            <person name="Chandran K."/>
        </authorList>
    </citation>
    <scope>NUCLEOTIDE SEQUENCE [LARGE SCALE GENOMIC DNA]</scope>
    <source>
        <strain evidence="2 3">SBR_S</strain>
    </source>
</reference>
<dbReference type="RefSeq" id="WP_169068325.1">
    <property type="nucleotide sequence ID" value="NZ_SPMY01000075.1"/>
</dbReference>
<dbReference type="Pfam" id="PF09900">
    <property type="entry name" value="DUF2127"/>
    <property type="match status" value="1"/>
</dbReference>
<gene>
    <name evidence="2" type="ORF">E4Q23_20195</name>
</gene>
<name>A0ABX1U3F4_9PROT</name>
<keyword evidence="1" id="KW-1133">Transmembrane helix</keyword>
<evidence type="ECO:0000313" key="3">
    <source>
        <dbReference type="Proteomes" id="UP000749010"/>
    </source>
</evidence>
<dbReference type="EMBL" id="SPMY01000075">
    <property type="protein sequence ID" value="NMQ29874.1"/>
    <property type="molecule type" value="Genomic_DNA"/>
</dbReference>
<dbReference type="Proteomes" id="UP000749010">
    <property type="component" value="Unassembled WGS sequence"/>
</dbReference>
<keyword evidence="1" id="KW-0812">Transmembrane</keyword>
<feature type="transmembrane region" description="Helical" evidence="1">
    <location>
        <begin position="71"/>
        <end position="90"/>
    </location>
</feature>
<evidence type="ECO:0000313" key="2">
    <source>
        <dbReference type="EMBL" id="NMQ29874.1"/>
    </source>
</evidence>
<feature type="transmembrane region" description="Helical" evidence="1">
    <location>
        <begin position="12"/>
        <end position="32"/>
    </location>
</feature>
<organism evidence="2 3">
    <name type="scientific">Candidatus Accumulibacter phosphatis</name>
    <dbReference type="NCBI Taxonomy" id="327160"/>
    <lineage>
        <taxon>Bacteria</taxon>
        <taxon>Pseudomonadati</taxon>
        <taxon>Pseudomonadota</taxon>
        <taxon>Betaproteobacteria</taxon>
        <taxon>Candidatus Accumulibacter</taxon>
    </lineage>
</organism>
<comment type="caution">
    <text evidence="2">The sequence shown here is derived from an EMBL/GenBank/DDBJ whole genome shotgun (WGS) entry which is preliminary data.</text>
</comment>
<accession>A0ABX1U3F4</accession>
<proteinExistence type="predicted"/>
<dbReference type="InterPro" id="IPR021125">
    <property type="entry name" value="DUF2127"/>
</dbReference>
<keyword evidence="3" id="KW-1185">Reference proteome</keyword>
<sequence length="189" mass="20694">MVKRRVIRTVAAFEACKGVVVLLASLGFLSLIHKDMHELAVRLVEHTHLNPASKYPHIFIDAAGELQNSRLVLLAFGAAAYILVRFIEAYGLFNERAWAEALAAGSGAVYIPLEVLELFRDANWLGIALLVVNFAIVAIMIRALLLRRQAAATEKIKRGNRGPGFGRESGTGGNRGQITVLLKIMHRLG</sequence>
<evidence type="ECO:0000256" key="1">
    <source>
        <dbReference type="SAM" id="Phobius"/>
    </source>
</evidence>
<feature type="transmembrane region" description="Helical" evidence="1">
    <location>
        <begin position="125"/>
        <end position="145"/>
    </location>
</feature>
<keyword evidence="1" id="KW-0472">Membrane</keyword>